<dbReference type="GO" id="GO:0032259">
    <property type="term" value="P:methylation"/>
    <property type="evidence" value="ECO:0007669"/>
    <property type="project" value="UniProtKB-KW"/>
</dbReference>
<dbReference type="PROSITE" id="PS00092">
    <property type="entry name" value="N6_MTASE"/>
    <property type="match status" value="1"/>
</dbReference>
<dbReference type="AlphaFoldDB" id="A0A0A1VZ89"/>
<feature type="domain" description="Type II methyltransferase M.Eco57I C-terminal" evidence="6">
    <location>
        <begin position="277"/>
        <end position="501"/>
    </location>
</feature>
<comment type="caution">
    <text evidence="7">The sequence shown here is derived from an EMBL/GenBank/DDBJ whole genome shotgun (WGS) entry which is preliminary data.</text>
</comment>
<evidence type="ECO:0000256" key="4">
    <source>
        <dbReference type="ARBA" id="ARBA00022747"/>
    </source>
</evidence>
<evidence type="ECO:0000256" key="2">
    <source>
        <dbReference type="ARBA" id="ARBA00022679"/>
    </source>
</evidence>
<dbReference type="REBASE" id="110279">
    <property type="entry name" value="M.Mae44ORF3724P"/>
</dbReference>
<evidence type="ECO:0000256" key="1">
    <source>
        <dbReference type="ARBA" id="ARBA00022603"/>
    </source>
</evidence>
<dbReference type="Pfam" id="PF22837">
    <property type="entry name" value="M_Eco57I_C"/>
    <property type="match status" value="1"/>
</dbReference>
<dbReference type="GO" id="GO:0009007">
    <property type="term" value="F:site-specific DNA-methyltransferase (adenine-specific) activity"/>
    <property type="evidence" value="ECO:0007669"/>
    <property type="project" value="UniProtKB-EC"/>
</dbReference>
<dbReference type="PANTHER" id="PTHR33841:SF5">
    <property type="entry name" value="DNA METHYLASE (MODIFICATION METHYLASE) (METHYLTRANSFERASE)-RELATED"/>
    <property type="match status" value="1"/>
</dbReference>
<dbReference type="GO" id="GO:0003677">
    <property type="term" value="F:DNA binding"/>
    <property type="evidence" value="ECO:0007669"/>
    <property type="project" value="InterPro"/>
</dbReference>
<dbReference type="Pfam" id="PF02384">
    <property type="entry name" value="N6_Mtase"/>
    <property type="match status" value="1"/>
</dbReference>
<evidence type="ECO:0000259" key="5">
    <source>
        <dbReference type="Pfam" id="PF02384"/>
    </source>
</evidence>
<evidence type="ECO:0000256" key="3">
    <source>
        <dbReference type="ARBA" id="ARBA00022691"/>
    </source>
</evidence>
<dbReference type="Gene3D" id="3.40.50.150">
    <property type="entry name" value="Vaccinia Virus protein VP39"/>
    <property type="match status" value="1"/>
</dbReference>
<reference evidence="8" key="1">
    <citation type="journal article" date="2015" name="Genome">
        <title>Whole Genome Sequence of the Non-Microcystin-Producing Microcystis aeruginosa Strain NIES-44.</title>
        <authorList>
            <person name="Okano K."/>
            <person name="Miyata N."/>
            <person name="Ozaki Y."/>
        </authorList>
    </citation>
    <scope>NUCLEOTIDE SEQUENCE [LARGE SCALE GENOMIC DNA]</scope>
    <source>
        <strain evidence="8">NIES-44</strain>
    </source>
</reference>
<dbReference type="SUPFAM" id="SSF53335">
    <property type="entry name" value="S-adenosyl-L-methionine-dependent methyltransferases"/>
    <property type="match status" value="1"/>
</dbReference>
<organism evidence="7 8">
    <name type="scientific">Microcystis aeruginosa NIES-44</name>
    <dbReference type="NCBI Taxonomy" id="449439"/>
    <lineage>
        <taxon>Bacteria</taxon>
        <taxon>Bacillati</taxon>
        <taxon>Cyanobacteriota</taxon>
        <taxon>Cyanophyceae</taxon>
        <taxon>Oscillatoriophycideae</taxon>
        <taxon>Chroococcales</taxon>
        <taxon>Microcystaceae</taxon>
        <taxon>Microcystis</taxon>
    </lineage>
</organism>
<keyword evidence="4" id="KW-0680">Restriction system</keyword>
<accession>A0A0A1VZ89</accession>
<keyword evidence="2" id="KW-0808">Transferase</keyword>
<dbReference type="InterPro" id="IPR054520">
    <property type="entry name" value="M_Eco57I_C"/>
</dbReference>
<dbReference type="InterPro" id="IPR050953">
    <property type="entry name" value="N4_N6_ade-DNA_methylase"/>
</dbReference>
<sequence>MLLMRELKYIAETPLNHRKDYGQFFTPMCVARLMVQWVLKDNPETVLDPAFGLGVFYDEAIKTPSGNQVHFMGYEIDRNIFEFLNRNGDSPYLRVINSDYLEAETENFDGIICNPPYMRFQKFLKRHDILPKIEEKIGKKLIGYSNISSVFLVKSLRELKINGNLAYIMPFEFFNTGYGKEIKKSLLENHLLKQIIIFANEKEIFPEATTTVCVLLCKNDGKKETIKILQIKKSDEIDKISDISKFYQWEIEPSNLPYNKKWTPIISSLFTEQVSPNGFCKLSIYGTFTRGIATGANEFFALKKSKIEQRKLSDNNICKCITKSSQIRKAVFTEHDFNVLYNEDKPVYCLDVKDHDNSEIRNYIKEGEKLGYHGRYLTKTRNTWYKIEKRKPAPILFGVFSRGRLKVIRNFTTAINFTCFHSFYPNKLGQQFINKLFVYLLSDIGQEIIKINKRSYGDELDKFEPRDLNDSLCPSQKQFEMISDEDAEEVISIAQNDHQKAILMSNALIKRLMDSQQCAAPDGNSAALHSAITDLVGCVP</sequence>
<protein>
    <submittedName>
        <fullName evidence="7">N-6 DNA methylase</fullName>
    </submittedName>
</protein>
<dbReference type="InterPro" id="IPR002052">
    <property type="entry name" value="DNA_methylase_N6_adenine_CS"/>
</dbReference>
<dbReference type="InterPro" id="IPR003356">
    <property type="entry name" value="DNA_methylase_A-5"/>
</dbReference>
<evidence type="ECO:0000259" key="6">
    <source>
        <dbReference type="Pfam" id="PF22837"/>
    </source>
</evidence>
<feature type="domain" description="DNA methylase adenine-specific" evidence="5">
    <location>
        <begin position="16"/>
        <end position="255"/>
    </location>
</feature>
<dbReference type="PANTHER" id="PTHR33841">
    <property type="entry name" value="DNA METHYLTRANSFERASE YEEA-RELATED"/>
    <property type="match status" value="1"/>
</dbReference>
<dbReference type="CDD" id="cd02440">
    <property type="entry name" value="AdoMet_MTases"/>
    <property type="match status" value="1"/>
</dbReference>
<dbReference type="GO" id="GO:0009307">
    <property type="term" value="P:DNA restriction-modification system"/>
    <property type="evidence" value="ECO:0007669"/>
    <property type="project" value="UniProtKB-KW"/>
</dbReference>
<evidence type="ECO:0000313" key="8">
    <source>
        <dbReference type="Proteomes" id="UP000030321"/>
    </source>
</evidence>
<dbReference type="InterPro" id="IPR029063">
    <property type="entry name" value="SAM-dependent_MTases_sf"/>
</dbReference>
<keyword evidence="1 7" id="KW-0489">Methyltransferase</keyword>
<gene>
    <name evidence="7" type="ORF">N44_03724</name>
</gene>
<name>A0A0A1VZ89_MICAE</name>
<dbReference type="PRINTS" id="PR00507">
    <property type="entry name" value="N12N6MTFRASE"/>
</dbReference>
<dbReference type="EMBL" id="BBPA01000065">
    <property type="protein sequence ID" value="GAL94869.1"/>
    <property type="molecule type" value="Genomic_DNA"/>
</dbReference>
<evidence type="ECO:0000313" key="7">
    <source>
        <dbReference type="EMBL" id="GAL94869.1"/>
    </source>
</evidence>
<proteinExistence type="predicted"/>
<dbReference type="GO" id="GO:0008170">
    <property type="term" value="F:N-methyltransferase activity"/>
    <property type="evidence" value="ECO:0007669"/>
    <property type="project" value="InterPro"/>
</dbReference>
<keyword evidence="3" id="KW-0949">S-adenosyl-L-methionine</keyword>
<dbReference type="Proteomes" id="UP000030321">
    <property type="component" value="Unassembled WGS sequence"/>
</dbReference>